<feature type="transmembrane region" description="Helical" evidence="1">
    <location>
        <begin position="353"/>
        <end position="373"/>
    </location>
</feature>
<dbReference type="EMBL" id="DS114065">
    <property type="protein sequence ID" value="EAX91011.1"/>
    <property type="molecule type" value="Genomic_DNA"/>
</dbReference>
<reference evidence="2" key="1">
    <citation type="submission" date="2006-10" db="EMBL/GenBank/DDBJ databases">
        <authorList>
            <person name="Amadeo P."/>
            <person name="Zhao Q."/>
            <person name="Wortman J."/>
            <person name="Fraser-Liggett C."/>
            <person name="Carlton J."/>
        </authorList>
    </citation>
    <scope>NUCLEOTIDE SEQUENCE</scope>
    <source>
        <strain evidence="2">G3</strain>
    </source>
</reference>
<reference evidence="2" key="2">
    <citation type="journal article" date="2007" name="Science">
        <title>Draft genome sequence of the sexually transmitted pathogen Trichomonas vaginalis.</title>
        <authorList>
            <person name="Carlton J.M."/>
            <person name="Hirt R.P."/>
            <person name="Silva J.C."/>
            <person name="Delcher A.L."/>
            <person name="Schatz M."/>
            <person name="Zhao Q."/>
            <person name="Wortman J.R."/>
            <person name="Bidwell S.L."/>
            <person name="Alsmark U.C.M."/>
            <person name="Besteiro S."/>
            <person name="Sicheritz-Ponten T."/>
            <person name="Noel C.J."/>
            <person name="Dacks J.B."/>
            <person name="Foster P.G."/>
            <person name="Simillion C."/>
            <person name="Van de Peer Y."/>
            <person name="Miranda-Saavedra D."/>
            <person name="Barton G.J."/>
            <person name="Westrop G.D."/>
            <person name="Mueller S."/>
            <person name="Dessi D."/>
            <person name="Fiori P.L."/>
            <person name="Ren Q."/>
            <person name="Paulsen I."/>
            <person name="Zhang H."/>
            <person name="Bastida-Corcuera F.D."/>
            <person name="Simoes-Barbosa A."/>
            <person name="Brown M.T."/>
            <person name="Hayes R.D."/>
            <person name="Mukherjee M."/>
            <person name="Okumura C.Y."/>
            <person name="Schneider R."/>
            <person name="Smith A.J."/>
            <person name="Vanacova S."/>
            <person name="Villalvazo M."/>
            <person name="Haas B.J."/>
            <person name="Pertea M."/>
            <person name="Feldblyum T.V."/>
            <person name="Utterback T.R."/>
            <person name="Shu C.L."/>
            <person name="Osoegawa K."/>
            <person name="de Jong P.J."/>
            <person name="Hrdy I."/>
            <person name="Horvathova L."/>
            <person name="Zubacova Z."/>
            <person name="Dolezal P."/>
            <person name="Malik S.B."/>
            <person name="Logsdon J.M. Jr."/>
            <person name="Henze K."/>
            <person name="Gupta A."/>
            <person name="Wang C.C."/>
            <person name="Dunne R.L."/>
            <person name="Upcroft J.A."/>
            <person name="Upcroft P."/>
            <person name="White O."/>
            <person name="Salzberg S.L."/>
            <person name="Tang P."/>
            <person name="Chiu C.-H."/>
            <person name="Lee Y.-S."/>
            <person name="Embley T.M."/>
            <person name="Coombs G.H."/>
            <person name="Mottram J.C."/>
            <person name="Tachezy J."/>
            <person name="Fraser-Liggett C.M."/>
            <person name="Johnson P.J."/>
        </authorList>
    </citation>
    <scope>NUCLEOTIDE SEQUENCE [LARGE SCALE GENOMIC DNA]</scope>
    <source>
        <strain evidence="2">G3</strain>
    </source>
</reference>
<keyword evidence="1" id="KW-1133">Transmembrane helix</keyword>
<feature type="transmembrane region" description="Helical" evidence="1">
    <location>
        <begin position="269"/>
        <end position="288"/>
    </location>
</feature>
<keyword evidence="3" id="KW-1185">Reference proteome</keyword>
<evidence type="ECO:0000313" key="3">
    <source>
        <dbReference type="Proteomes" id="UP000001542"/>
    </source>
</evidence>
<evidence type="ECO:0000313" key="2">
    <source>
        <dbReference type="EMBL" id="EAX91011.1"/>
    </source>
</evidence>
<feature type="transmembrane region" description="Helical" evidence="1">
    <location>
        <begin position="195"/>
        <end position="212"/>
    </location>
</feature>
<keyword evidence="1" id="KW-0472">Membrane</keyword>
<feature type="transmembrane region" description="Helical" evidence="1">
    <location>
        <begin position="61"/>
        <end position="81"/>
    </location>
</feature>
<dbReference type="RefSeq" id="XP_001303941.1">
    <property type="nucleotide sequence ID" value="XM_001303940.1"/>
</dbReference>
<protein>
    <submittedName>
        <fullName evidence="2">Uncharacterized protein</fullName>
    </submittedName>
</protein>
<name>A2FVQ9_TRIV3</name>
<feature type="transmembrane region" description="Helical" evidence="1">
    <location>
        <begin position="295"/>
        <end position="314"/>
    </location>
</feature>
<feature type="transmembrane region" description="Helical" evidence="1">
    <location>
        <begin position="139"/>
        <end position="160"/>
    </location>
</feature>
<sequence length="498" mass="56346">MEPFIQEDLSLQASFLHGINSPKINIFRMKHPNFAGLSVVTRWLTPLHSSMLRLGKASMKMGLLAPALFEMIAYLLAMYVLSKDFKIPEYIAIIVPFIALNVGGFGFFGFLINATRTNRFADYVTDMYMGHPSRFHPLLNIYLASPGTVFALSILSPLYVIIFKIANKAIKLDKISSLFIGFIPGLLLPPSQHQAYFGFATYFAIFVLLYLFEGKGSFSFPLMAIGFCAGTAFHIPRMLTPTFLSNLFGIESPWAMLYKRGVLFPAVDFWMGMYGTFQVILLCGFFLLRKSERLLFLPSVVCFFIFTFLKLVPFCEYTSVTVFCVFMIISGVVYAAIWYRFSLLPKTLESKGVVAMLAVIMTVITCLSSVIGAQKQWTNLSPSWYDVDETLTTWAMKKTPRNSVFLAPRSDIQAISVIAGRQVFMSSIRSMRHTGVDKEKRESELKEIIANNCTGLEKLVDYIIRGNSVVNDLAKEVLPDSWSEVYSNREYTVYQYKK</sequence>
<dbReference type="AlphaFoldDB" id="A2FVQ9"/>
<dbReference type="Proteomes" id="UP000001542">
    <property type="component" value="Unassembled WGS sequence"/>
</dbReference>
<keyword evidence="1" id="KW-0812">Transmembrane</keyword>
<feature type="transmembrane region" description="Helical" evidence="1">
    <location>
        <begin position="90"/>
        <end position="112"/>
    </location>
</feature>
<feature type="transmembrane region" description="Helical" evidence="1">
    <location>
        <begin position="224"/>
        <end position="249"/>
    </location>
</feature>
<dbReference type="VEuPathDB" id="TrichDB:TVAGG3_0156690"/>
<dbReference type="KEGG" id="tva:4748703"/>
<accession>A2FVQ9</accession>
<dbReference type="VEuPathDB" id="TrichDB:TVAG_479190"/>
<gene>
    <name evidence="2" type="ORF">TVAG_479190</name>
</gene>
<organism evidence="2 3">
    <name type="scientific">Trichomonas vaginalis (strain ATCC PRA-98 / G3)</name>
    <dbReference type="NCBI Taxonomy" id="412133"/>
    <lineage>
        <taxon>Eukaryota</taxon>
        <taxon>Metamonada</taxon>
        <taxon>Parabasalia</taxon>
        <taxon>Trichomonadida</taxon>
        <taxon>Trichomonadidae</taxon>
        <taxon>Trichomonas</taxon>
    </lineage>
</organism>
<evidence type="ECO:0000256" key="1">
    <source>
        <dbReference type="SAM" id="Phobius"/>
    </source>
</evidence>
<dbReference type="InParanoid" id="A2FVQ9"/>
<proteinExistence type="predicted"/>
<feature type="transmembrane region" description="Helical" evidence="1">
    <location>
        <begin position="320"/>
        <end position="341"/>
    </location>
</feature>